<comment type="caution">
    <text evidence="6">The sequence shown here is derived from an EMBL/GenBank/DDBJ whole genome shotgun (WGS) entry which is preliminary data.</text>
</comment>
<evidence type="ECO:0000256" key="3">
    <source>
        <dbReference type="RuleBase" id="RU362073"/>
    </source>
</evidence>
<dbReference type="PRINTS" id="PR00207">
    <property type="entry name" value="FLAGELLIN"/>
</dbReference>
<dbReference type="SUPFAM" id="SSF64518">
    <property type="entry name" value="Phase 1 flagellin"/>
    <property type="match status" value="1"/>
</dbReference>
<dbReference type="PANTHER" id="PTHR42792:SF2">
    <property type="entry name" value="FLAGELLIN"/>
    <property type="match status" value="1"/>
</dbReference>
<name>A0A848F7Z9_9BURK</name>
<feature type="domain" description="Flagellin C-terminal" evidence="5">
    <location>
        <begin position="184"/>
        <end position="268"/>
    </location>
</feature>
<dbReference type="Pfam" id="PF00669">
    <property type="entry name" value="Flagellin_N"/>
    <property type="match status" value="1"/>
</dbReference>
<protein>
    <recommendedName>
        <fullName evidence="3">Flagellin</fullName>
    </recommendedName>
</protein>
<dbReference type="InterPro" id="IPR046358">
    <property type="entry name" value="Flagellin_C"/>
</dbReference>
<proteinExistence type="inferred from homology"/>
<gene>
    <name evidence="6" type="ORF">HHL10_07845</name>
</gene>
<dbReference type="Proteomes" id="UP000574067">
    <property type="component" value="Unassembled WGS sequence"/>
</dbReference>
<dbReference type="PANTHER" id="PTHR42792">
    <property type="entry name" value="FLAGELLIN"/>
    <property type="match status" value="1"/>
</dbReference>
<reference evidence="6 7" key="1">
    <citation type="submission" date="2020-04" db="EMBL/GenBank/DDBJ databases">
        <title>Azohydromonas sp. isolated from soil.</title>
        <authorList>
            <person name="Dahal R.H."/>
        </authorList>
    </citation>
    <scope>NUCLEOTIDE SEQUENCE [LARGE SCALE GENOMIC DNA]</scope>
    <source>
        <strain evidence="6 7">G-1-1-14</strain>
    </source>
</reference>
<keyword evidence="3" id="KW-0964">Secreted</keyword>
<keyword evidence="6" id="KW-0969">Cilium</keyword>
<evidence type="ECO:0000313" key="7">
    <source>
        <dbReference type="Proteomes" id="UP000574067"/>
    </source>
</evidence>
<comment type="similarity">
    <text evidence="1 3">Belongs to the bacterial flagellin family.</text>
</comment>
<dbReference type="InterPro" id="IPR001029">
    <property type="entry name" value="Flagellin_N"/>
</dbReference>
<organism evidence="6 7">
    <name type="scientific">Azohydromonas caseinilytica</name>
    <dbReference type="NCBI Taxonomy" id="2728836"/>
    <lineage>
        <taxon>Bacteria</taxon>
        <taxon>Pseudomonadati</taxon>
        <taxon>Pseudomonadota</taxon>
        <taxon>Betaproteobacteria</taxon>
        <taxon>Burkholderiales</taxon>
        <taxon>Sphaerotilaceae</taxon>
        <taxon>Azohydromonas</taxon>
    </lineage>
</organism>
<dbReference type="AlphaFoldDB" id="A0A848F7Z9"/>
<sequence length="269" mass="28031">MALSINTNVSSLNSQRALSASQGSLQTSMARLSSGLRVNGAKDDAAGLGIADRMNAQARGMTVAIRNANDAISLTQTADAALGKVTDGLQRMRELAVQGANGTNTTADWDNINVEYQALLTEANRAVNSTRFNGEKVFSGTAIKFQVGADNVADDQIDVTVATVDLSAVTGAITSQADAQAALGTIDTALKDLALNRANLGAQQNVFDNVIASLQANVENTTAARGRIMDADFATETSNLSRAQVLQQAGTAMLAQANQSAQNVMQLLR</sequence>
<dbReference type="InterPro" id="IPR042187">
    <property type="entry name" value="Flagellin_C_sub2"/>
</dbReference>
<dbReference type="GO" id="GO:0005576">
    <property type="term" value="C:extracellular region"/>
    <property type="evidence" value="ECO:0007669"/>
    <property type="project" value="UniProtKB-SubCell"/>
</dbReference>
<dbReference type="GO" id="GO:0005198">
    <property type="term" value="F:structural molecule activity"/>
    <property type="evidence" value="ECO:0007669"/>
    <property type="project" value="UniProtKB-UniRule"/>
</dbReference>
<evidence type="ECO:0000259" key="4">
    <source>
        <dbReference type="Pfam" id="PF00669"/>
    </source>
</evidence>
<accession>A0A848F7Z9</accession>
<feature type="domain" description="Flagellin N-terminal" evidence="4">
    <location>
        <begin position="5"/>
        <end position="141"/>
    </location>
</feature>
<dbReference type="EMBL" id="JABBFW010000004">
    <property type="protein sequence ID" value="NML14886.1"/>
    <property type="molecule type" value="Genomic_DNA"/>
</dbReference>
<keyword evidence="2 3" id="KW-0975">Bacterial flagellum</keyword>
<comment type="function">
    <text evidence="3">Flagellin is the subunit protein which polymerizes to form the filaments of bacterial flagella.</text>
</comment>
<dbReference type="InterPro" id="IPR001492">
    <property type="entry name" value="Flagellin"/>
</dbReference>
<evidence type="ECO:0000256" key="1">
    <source>
        <dbReference type="ARBA" id="ARBA00005709"/>
    </source>
</evidence>
<dbReference type="Pfam" id="PF00700">
    <property type="entry name" value="Flagellin_C"/>
    <property type="match status" value="1"/>
</dbReference>
<dbReference type="RefSeq" id="WP_169159795.1">
    <property type="nucleotide sequence ID" value="NZ_JABBFW010000004.1"/>
</dbReference>
<keyword evidence="6" id="KW-0966">Cell projection</keyword>
<keyword evidence="7" id="KW-1185">Reference proteome</keyword>
<comment type="subcellular location">
    <subcellularLocation>
        <location evidence="3">Secreted</location>
    </subcellularLocation>
    <subcellularLocation>
        <location evidence="3">Bacterial flagellum</location>
    </subcellularLocation>
</comment>
<evidence type="ECO:0000313" key="6">
    <source>
        <dbReference type="EMBL" id="NML14886.1"/>
    </source>
</evidence>
<evidence type="ECO:0000259" key="5">
    <source>
        <dbReference type="Pfam" id="PF00700"/>
    </source>
</evidence>
<dbReference type="Gene3D" id="1.20.1330.10">
    <property type="entry name" value="f41 fragment of flagellin, N-terminal domain"/>
    <property type="match status" value="1"/>
</dbReference>
<dbReference type="Gene3D" id="6.10.10.10">
    <property type="entry name" value="Flagellar export chaperone, C-terminal domain"/>
    <property type="match status" value="1"/>
</dbReference>
<evidence type="ECO:0000256" key="2">
    <source>
        <dbReference type="ARBA" id="ARBA00023143"/>
    </source>
</evidence>
<dbReference type="GO" id="GO:0009288">
    <property type="term" value="C:bacterial-type flagellum"/>
    <property type="evidence" value="ECO:0007669"/>
    <property type="project" value="UniProtKB-SubCell"/>
</dbReference>
<keyword evidence="6" id="KW-0282">Flagellum</keyword>